<evidence type="ECO:0000259" key="9">
    <source>
        <dbReference type="SMART" id="SM00650"/>
    </source>
</evidence>
<dbReference type="InterPro" id="IPR001737">
    <property type="entry name" value="KsgA/Erm"/>
</dbReference>
<dbReference type="InterPro" id="IPR023165">
    <property type="entry name" value="rRNA_Ade_diMease-like_C"/>
</dbReference>
<accession>A0A1R4EW95</accession>
<evidence type="ECO:0000256" key="3">
    <source>
        <dbReference type="ARBA" id="ARBA00022603"/>
    </source>
</evidence>
<keyword evidence="4 7" id="KW-0808">Transferase</keyword>
<dbReference type="SUPFAM" id="SSF53335">
    <property type="entry name" value="S-adenosyl-L-methionine-dependent methyltransferases"/>
    <property type="match status" value="1"/>
</dbReference>
<evidence type="ECO:0000313" key="10">
    <source>
        <dbReference type="EMBL" id="SJM47947.1"/>
    </source>
</evidence>
<dbReference type="GO" id="GO:0052908">
    <property type="term" value="F:16S rRNA (adenine(1518)-N(6)/adenine(1519)-N(6))-dimethyltransferase activity"/>
    <property type="evidence" value="ECO:0007669"/>
    <property type="project" value="UniProtKB-EC"/>
</dbReference>
<gene>
    <name evidence="7" type="primary">rsmA</name>
    <name evidence="7" type="synonym">ksgA</name>
    <name evidence="10" type="ORF">CZ674_01320</name>
</gene>
<dbReference type="GeneID" id="303171843"/>
<dbReference type="PANTHER" id="PTHR11727:SF7">
    <property type="entry name" value="DIMETHYLADENOSINE TRANSFERASE-RELATED"/>
    <property type="match status" value="1"/>
</dbReference>
<dbReference type="PANTHER" id="PTHR11727">
    <property type="entry name" value="DIMETHYLADENOSINE TRANSFERASE"/>
    <property type="match status" value="1"/>
</dbReference>
<dbReference type="EC" id="2.1.1.182" evidence="7"/>
<evidence type="ECO:0000256" key="7">
    <source>
        <dbReference type="HAMAP-Rule" id="MF_00607"/>
    </source>
</evidence>
<dbReference type="PROSITE" id="PS51689">
    <property type="entry name" value="SAM_RNA_A_N6_MT"/>
    <property type="match status" value="1"/>
</dbReference>
<name>A0A1R4EW95_9MICO</name>
<feature type="domain" description="Ribosomal RNA adenine methylase transferase N-terminal" evidence="9">
    <location>
        <begin position="38"/>
        <end position="208"/>
    </location>
</feature>
<feature type="binding site" evidence="7 8">
    <location>
        <position position="78"/>
    </location>
    <ligand>
        <name>S-adenosyl-L-methionine</name>
        <dbReference type="ChEBI" id="CHEBI:59789"/>
    </ligand>
</feature>
<proteinExistence type="inferred from homology"/>
<dbReference type="Proteomes" id="UP000195787">
    <property type="component" value="Unassembled WGS sequence"/>
</dbReference>
<reference evidence="10 11" key="1">
    <citation type="submission" date="2017-02" db="EMBL/GenBank/DDBJ databases">
        <authorList>
            <person name="Peterson S.W."/>
        </authorList>
    </citation>
    <scope>NUCLEOTIDE SEQUENCE [LARGE SCALE GENOMIC DNA]</scope>
    <source>
        <strain evidence="10 11">LMG 22410</strain>
    </source>
</reference>
<dbReference type="InterPro" id="IPR020596">
    <property type="entry name" value="rRNA_Ade_Mease_Trfase_CS"/>
</dbReference>
<keyword evidence="5 7" id="KW-0949">S-adenosyl-L-methionine</keyword>
<dbReference type="InterPro" id="IPR029063">
    <property type="entry name" value="SAM-dependent_MTases_sf"/>
</dbReference>
<comment type="similarity">
    <text evidence="7">Belongs to the class I-like SAM-binding methyltransferase superfamily. rRNA adenine N(6)-methyltransferase family. RsmA subfamily.</text>
</comment>
<feature type="binding site" evidence="7 8">
    <location>
        <position position="31"/>
    </location>
    <ligand>
        <name>S-adenosyl-L-methionine</name>
        <dbReference type="ChEBI" id="CHEBI:59789"/>
    </ligand>
</feature>
<feature type="binding site" evidence="7 8">
    <location>
        <position position="57"/>
    </location>
    <ligand>
        <name>S-adenosyl-L-methionine</name>
        <dbReference type="ChEBI" id="CHEBI:59789"/>
    </ligand>
</feature>
<dbReference type="GO" id="GO:0005829">
    <property type="term" value="C:cytosol"/>
    <property type="evidence" value="ECO:0007669"/>
    <property type="project" value="TreeGrafter"/>
</dbReference>
<dbReference type="GO" id="GO:0003723">
    <property type="term" value="F:RNA binding"/>
    <property type="evidence" value="ECO:0007669"/>
    <property type="project" value="UniProtKB-UniRule"/>
</dbReference>
<dbReference type="HAMAP" id="MF_00607">
    <property type="entry name" value="16SrRNA_methyltr_A"/>
    <property type="match status" value="1"/>
</dbReference>
<keyword evidence="3 7" id="KW-0489">Methyltransferase</keyword>
<dbReference type="Gene3D" id="1.10.8.100">
    <property type="entry name" value="Ribosomal RNA adenine dimethylase-like, domain 2"/>
    <property type="match status" value="1"/>
</dbReference>
<dbReference type="RefSeq" id="WP_086990486.1">
    <property type="nucleotide sequence ID" value="NZ_FUHU01000004.1"/>
</dbReference>
<dbReference type="InterPro" id="IPR011530">
    <property type="entry name" value="rRNA_adenine_dimethylase"/>
</dbReference>
<comment type="catalytic activity">
    <reaction evidence="7">
        <text>adenosine(1518)/adenosine(1519) in 16S rRNA + 4 S-adenosyl-L-methionine = N(6)-dimethyladenosine(1518)/N(6)-dimethyladenosine(1519) in 16S rRNA + 4 S-adenosyl-L-homocysteine + 4 H(+)</text>
        <dbReference type="Rhea" id="RHEA:19609"/>
        <dbReference type="Rhea" id="RHEA-COMP:10232"/>
        <dbReference type="Rhea" id="RHEA-COMP:10233"/>
        <dbReference type="ChEBI" id="CHEBI:15378"/>
        <dbReference type="ChEBI" id="CHEBI:57856"/>
        <dbReference type="ChEBI" id="CHEBI:59789"/>
        <dbReference type="ChEBI" id="CHEBI:74411"/>
        <dbReference type="ChEBI" id="CHEBI:74493"/>
        <dbReference type="EC" id="2.1.1.182"/>
    </reaction>
</comment>
<evidence type="ECO:0000256" key="8">
    <source>
        <dbReference type="PROSITE-ProRule" id="PRU01026"/>
    </source>
</evidence>
<dbReference type="Gene3D" id="3.40.50.150">
    <property type="entry name" value="Vaccinia Virus protein VP39"/>
    <property type="match status" value="1"/>
</dbReference>
<protein>
    <recommendedName>
        <fullName evidence="7">Ribosomal RNA small subunit methyltransferase A</fullName>
        <ecNumber evidence="7">2.1.1.182</ecNumber>
    </recommendedName>
    <alternativeName>
        <fullName evidence="7">16S rRNA (adenine(1518)-N(6)/adenine(1519)-N(6))-dimethyltransferase</fullName>
    </alternativeName>
    <alternativeName>
        <fullName evidence="7">16S rRNA dimethyladenosine transferase</fullName>
    </alternativeName>
    <alternativeName>
        <fullName evidence="7">16S rRNA dimethylase</fullName>
    </alternativeName>
    <alternativeName>
        <fullName evidence="7">S-adenosylmethionine-6-N', N'-adenosyl(rRNA) dimethyltransferase</fullName>
    </alternativeName>
</protein>
<evidence type="ECO:0000256" key="6">
    <source>
        <dbReference type="ARBA" id="ARBA00022884"/>
    </source>
</evidence>
<dbReference type="OrthoDB" id="9814755at2"/>
<sequence length="279" mass="29758">MSEQGALLGAAEIRELAASLDVVPAKRWGQNFVVDGNTVRRIVRVADVAGQRVLEIGPGLGSLTLGLTEAGCDVVAIEIDPRLAAALAATVERKQPGATLRVIADDAMRVTELPFEPEALVANLPYNVSVPVLIHMFEHFPTLQRCLVMVQAEVGHRIAAAPGSKVYGAPSVKAAWWGSWSVEAEVSRQVFWPVPNVDSVLVGFRPGEIRGDETLRRAMFDVVDAAFGQRRKMLRGALAGLFGSSEAASSAITAAGVDPTARGEALTVDEFIAIARQLR</sequence>
<feature type="binding site" evidence="7 8">
    <location>
        <position position="33"/>
    </location>
    <ligand>
        <name>S-adenosyl-L-methionine</name>
        <dbReference type="ChEBI" id="CHEBI:59789"/>
    </ligand>
</feature>
<dbReference type="AlphaFoldDB" id="A0A1R4EW95"/>
<feature type="binding site" evidence="7 8">
    <location>
        <position position="123"/>
    </location>
    <ligand>
        <name>S-adenosyl-L-methionine</name>
        <dbReference type="ChEBI" id="CHEBI:59789"/>
    </ligand>
</feature>
<evidence type="ECO:0000313" key="11">
    <source>
        <dbReference type="Proteomes" id="UP000195787"/>
    </source>
</evidence>
<keyword evidence="2 7" id="KW-0698">rRNA processing</keyword>
<organism evidence="10 11">
    <name type="scientific">Agrococcus casei LMG 22410</name>
    <dbReference type="NCBI Taxonomy" id="1255656"/>
    <lineage>
        <taxon>Bacteria</taxon>
        <taxon>Bacillati</taxon>
        <taxon>Actinomycetota</taxon>
        <taxon>Actinomycetes</taxon>
        <taxon>Micrococcales</taxon>
        <taxon>Microbacteriaceae</taxon>
        <taxon>Agrococcus</taxon>
    </lineage>
</organism>
<dbReference type="PROSITE" id="PS01131">
    <property type="entry name" value="RRNA_A_DIMETH"/>
    <property type="match status" value="1"/>
</dbReference>
<keyword evidence="1 7" id="KW-0963">Cytoplasm</keyword>
<dbReference type="EMBL" id="FUHU01000004">
    <property type="protein sequence ID" value="SJM47947.1"/>
    <property type="molecule type" value="Genomic_DNA"/>
</dbReference>
<evidence type="ECO:0000256" key="1">
    <source>
        <dbReference type="ARBA" id="ARBA00022490"/>
    </source>
</evidence>
<dbReference type="NCBIfam" id="TIGR00755">
    <property type="entry name" value="ksgA"/>
    <property type="match status" value="1"/>
</dbReference>
<comment type="subcellular location">
    <subcellularLocation>
        <location evidence="7">Cytoplasm</location>
    </subcellularLocation>
</comment>
<dbReference type="CDD" id="cd02440">
    <property type="entry name" value="AdoMet_MTases"/>
    <property type="match status" value="1"/>
</dbReference>
<evidence type="ECO:0000256" key="2">
    <source>
        <dbReference type="ARBA" id="ARBA00022552"/>
    </source>
</evidence>
<keyword evidence="11" id="KW-1185">Reference proteome</keyword>
<dbReference type="InterPro" id="IPR020598">
    <property type="entry name" value="rRNA_Ade_methylase_Trfase_N"/>
</dbReference>
<evidence type="ECO:0000256" key="5">
    <source>
        <dbReference type="ARBA" id="ARBA00022691"/>
    </source>
</evidence>
<keyword evidence="6 7" id="KW-0694">RNA-binding</keyword>
<evidence type="ECO:0000256" key="4">
    <source>
        <dbReference type="ARBA" id="ARBA00022679"/>
    </source>
</evidence>
<feature type="binding site" evidence="7 8">
    <location>
        <position position="106"/>
    </location>
    <ligand>
        <name>S-adenosyl-L-methionine</name>
        <dbReference type="ChEBI" id="CHEBI:59789"/>
    </ligand>
</feature>
<dbReference type="Pfam" id="PF00398">
    <property type="entry name" value="RrnaAD"/>
    <property type="match status" value="1"/>
</dbReference>
<dbReference type="SMART" id="SM00650">
    <property type="entry name" value="rADc"/>
    <property type="match status" value="1"/>
</dbReference>
<comment type="function">
    <text evidence="7">Specifically dimethylates two adjacent adenosines (A1518 and A1519) in the loop of a conserved hairpin near the 3'-end of 16S rRNA in the 30S particle. May play a critical role in biogenesis of 30S subunits.</text>
</comment>